<evidence type="ECO:0000313" key="1">
    <source>
        <dbReference type="EMBL" id="AKQ68198.1"/>
    </source>
</evidence>
<gene>
    <name evidence="1" type="ORF">A176_005110</name>
</gene>
<dbReference type="RefSeq" id="WP_002634546.1">
    <property type="nucleotide sequence ID" value="NZ_CP012109.1"/>
</dbReference>
<dbReference type="PATRIC" id="fig|1297742.4.peg.5166"/>
<reference evidence="1 2" key="1">
    <citation type="journal article" date="2016" name="PLoS ONE">
        <title>Complete Genome Sequence and Comparative Genomics of a Novel Myxobacterium Myxococcus hansupus.</title>
        <authorList>
            <person name="Sharma G."/>
            <person name="Narwani T."/>
            <person name="Subramanian S."/>
        </authorList>
    </citation>
    <scope>NUCLEOTIDE SEQUENCE [LARGE SCALE GENOMIC DNA]</scope>
    <source>
        <strain evidence="2">mixupus</strain>
    </source>
</reference>
<dbReference type="AlphaFoldDB" id="A0A0H4X2U5"/>
<keyword evidence="2" id="KW-1185">Reference proteome</keyword>
<sequence length="574" mass="65131">MKKNLGFSSYISAQSATGVPVHAHKLREFIARFSWEETFMKLAMLAGALANYRTNGGEYYSQHVYNELTKLRFSFRKIDWLIGDHVLRNKENPVAHEQAIYFLQSLAILYGKTIGPTPSDLEVGQLLLAANDHLTSWKEEDAPPLSRSDRLTAEFCHLARFNTHHDPLRGIVRTALIFEHPPKQGLLSDPAKWTDLQERAFGTSFTEWLEIFLLPLFYFSQTWGTHKDGKWIAPIITPQTWYAKTALQPTWTDHHFSSLTTTRVEARSHIEASLRSDGLPHAPTFFIRTPFIKLNSGNLVAASPWAIREQLRGGIWMRHREATRSFSDDIRTWTSAFGQTFEAACRNIALETIGQSNPTTKLILSTAIGSSDELEDIVTIESDGIVLFSVKSRLVLESVARQAVSRRNLLNWYEEFLFGPGNKKKKHQPGALRLLDARIHAIRSGQTEIRETLAPIFPVLVTFDDLCENGALDRWIAKKYSEHDMPRPPNTHPPVLLTINDFEALMSLSSSGHLITSILSRKHSEEWRDATMSALLLSYSPNGSLLCAKSFLKRFSEIDERAFSRFFPDAAHSR</sequence>
<name>A0A0H4X2U5_9BACT</name>
<evidence type="ECO:0000313" key="2">
    <source>
        <dbReference type="Proteomes" id="UP000009026"/>
    </source>
</evidence>
<protein>
    <submittedName>
        <fullName evidence="1">Uncharacterized protein</fullName>
    </submittedName>
</protein>
<organism evidence="1 2">
    <name type="scientific">Pseudomyxococcus hansupus</name>
    <dbReference type="NCBI Taxonomy" id="1297742"/>
    <lineage>
        <taxon>Bacteria</taxon>
        <taxon>Pseudomonadati</taxon>
        <taxon>Myxococcota</taxon>
        <taxon>Myxococcia</taxon>
        <taxon>Myxococcales</taxon>
        <taxon>Cystobacterineae</taxon>
        <taxon>Myxococcaceae</taxon>
        <taxon>Pseudomyxococcus</taxon>
    </lineage>
</organism>
<accession>A0A0H4X2U5</accession>
<dbReference type="KEGG" id="mym:A176_005110"/>
<dbReference type="Proteomes" id="UP000009026">
    <property type="component" value="Chromosome"/>
</dbReference>
<dbReference type="EMBL" id="CP012109">
    <property type="protein sequence ID" value="AKQ68198.1"/>
    <property type="molecule type" value="Genomic_DNA"/>
</dbReference>
<proteinExistence type="predicted"/>